<feature type="transmembrane region" description="Helical" evidence="6">
    <location>
        <begin position="9"/>
        <end position="29"/>
    </location>
</feature>
<protein>
    <submittedName>
        <fullName evidence="7">Flippase-like domain-containing protein</fullName>
    </submittedName>
</protein>
<feature type="transmembrane region" description="Helical" evidence="6">
    <location>
        <begin position="118"/>
        <end position="140"/>
    </location>
</feature>
<reference evidence="7" key="1">
    <citation type="submission" date="2022-05" db="EMBL/GenBank/DDBJ databases">
        <authorList>
            <person name="Sun X."/>
        </authorList>
    </citation>
    <scope>NUCLEOTIDE SEQUENCE</scope>
    <source>
        <strain evidence="7">Ai-910</strain>
    </source>
</reference>
<feature type="transmembrane region" description="Helical" evidence="6">
    <location>
        <begin position="41"/>
        <end position="60"/>
    </location>
</feature>
<evidence type="ECO:0000256" key="5">
    <source>
        <dbReference type="ARBA" id="ARBA00023136"/>
    </source>
</evidence>
<evidence type="ECO:0000256" key="1">
    <source>
        <dbReference type="ARBA" id="ARBA00004651"/>
    </source>
</evidence>
<organism evidence="7 8">
    <name type="scientific">Xiashengella succiniciproducens</name>
    <dbReference type="NCBI Taxonomy" id="2949635"/>
    <lineage>
        <taxon>Bacteria</taxon>
        <taxon>Pseudomonadati</taxon>
        <taxon>Bacteroidota</taxon>
        <taxon>Bacteroidia</taxon>
        <taxon>Marinilabiliales</taxon>
        <taxon>Marinilabiliaceae</taxon>
        <taxon>Xiashengella</taxon>
    </lineage>
</organism>
<dbReference type="RefSeq" id="WP_250724084.1">
    <property type="nucleotide sequence ID" value="NZ_CP098400.1"/>
</dbReference>
<feature type="transmembrane region" description="Helical" evidence="6">
    <location>
        <begin position="257"/>
        <end position="279"/>
    </location>
</feature>
<keyword evidence="4 6" id="KW-1133">Transmembrane helix</keyword>
<evidence type="ECO:0000256" key="4">
    <source>
        <dbReference type="ARBA" id="ARBA00022989"/>
    </source>
</evidence>
<keyword evidence="5 6" id="KW-0472">Membrane</keyword>
<comment type="subcellular location">
    <subcellularLocation>
        <location evidence="1">Cell membrane</location>
        <topology evidence="1">Multi-pass membrane protein</topology>
    </subcellularLocation>
</comment>
<dbReference type="AlphaFoldDB" id="A0A9J6ZPW0"/>
<feature type="transmembrane region" description="Helical" evidence="6">
    <location>
        <begin position="214"/>
        <end position="237"/>
    </location>
</feature>
<feature type="transmembrane region" description="Helical" evidence="6">
    <location>
        <begin position="81"/>
        <end position="98"/>
    </location>
</feature>
<dbReference type="PANTHER" id="PTHR40277:SF1">
    <property type="entry name" value="BLL5419 PROTEIN"/>
    <property type="match status" value="1"/>
</dbReference>
<evidence type="ECO:0000313" key="8">
    <source>
        <dbReference type="Proteomes" id="UP001056426"/>
    </source>
</evidence>
<dbReference type="Pfam" id="PF03706">
    <property type="entry name" value="LPG_synthase_TM"/>
    <property type="match status" value="1"/>
</dbReference>
<proteinExistence type="predicted"/>
<sequence>MSSRKILNNILKVVVSCLAVYYVVSRIDIAEIMEKVRSADLLLLLAALAAYTISQLAASFRLRNLFNLVPITITQKENIKLYWLGLFYNLFLPGGVGGDGFKVYLLGKYKKSNLKTVIGAILSDRVSGLSIIVILLLVFIPMLDYNIPFKNLAWVAIPLVAAAFYLFLYIVNKKLLPAFPRVMGWAICVQMLQMLSAVLILASLHIDARHMYDAYLFLFFLSAIAGSLPITLGGIGARELVFLWGAQYLGVNEGSAIALSLLFYTASAITALPGIIYTIKPAAILKES</sequence>
<gene>
    <name evidence="7" type="ORF">M9189_01185</name>
</gene>
<keyword evidence="2" id="KW-1003">Cell membrane</keyword>
<feature type="transmembrane region" description="Helical" evidence="6">
    <location>
        <begin position="183"/>
        <end position="202"/>
    </location>
</feature>
<dbReference type="KEGG" id="alkq:M9189_01185"/>
<evidence type="ECO:0000313" key="7">
    <source>
        <dbReference type="EMBL" id="URW79972.1"/>
    </source>
</evidence>
<dbReference type="InterPro" id="IPR022791">
    <property type="entry name" value="L-PG_synthase/AglD"/>
</dbReference>
<reference evidence="7" key="2">
    <citation type="submission" date="2022-06" db="EMBL/GenBank/DDBJ databases">
        <title>Xiashengella guii gen. nov. sp. nov., a bacterium isolated form anaerobic digestion tank.</title>
        <authorList>
            <person name="Huang H."/>
        </authorList>
    </citation>
    <scope>NUCLEOTIDE SEQUENCE</scope>
    <source>
        <strain evidence="7">Ai-910</strain>
    </source>
</reference>
<dbReference type="GO" id="GO:0005886">
    <property type="term" value="C:plasma membrane"/>
    <property type="evidence" value="ECO:0007669"/>
    <property type="project" value="UniProtKB-SubCell"/>
</dbReference>
<name>A0A9J6ZPW0_9BACT</name>
<evidence type="ECO:0000256" key="2">
    <source>
        <dbReference type="ARBA" id="ARBA00022475"/>
    </source>
</evidence>
<evidence type="ECO:0000256" key="3">
    <source>
        <dbReference type="ARBA" id="ARBA00022692"/>
    </source>
</evidence>
<evidence type="ECO:0000256" key="6">
    <source>
        <dbReference type="SAM" id="Phobius"/>
    </source>
</evidence>
<dbReference type="PANTHER" id="PTHR40277">
    <property type="entry name" value="BLL5419 PROTEIN"/>
    <property type="match status" value="1"/>
</dbReference>
<keyword evidence="3 6" id="KW-0812">Transmembrane</keyword>
<dbReference type="Proteomes" id="UP001056426">
    <property type="component" value="Chromosome"/>
</dbReference>
<feature type="transmembrane region" description="Helical" evidence="6">
    <location>
        <begin position="152"/>
        <end position="171"/>
    </location>
</feature>
<dbReference type="NCBIfam" id="TIGR00374">
    <property type="entry name" value="flippase-like domain"/>
    <property type="match status" value="1"/>
</dbReference>
<keyword evidence="8" id="KW-1185">Reference proteome</keyword>
<dbReference type="EMBL" id="CP098400">
    <property type="protein sequence ID" value="URW79972.1"/>
    <property type="molecule type" value="Genomic_DNA"/>
</dbReference>
<accession>A0A9J6ZPW0</accession>